<evidence type="ECO:0000313" key="13">
    <source>
        <dbReference type="Proteomes" id="UP000748756"/>
    </source>
</evidence>
<gene>
    <name evidence="12" type="ORF">BG015_004351</name>
</gene>
<proteinExistence type="predicted"/>
<evidence type="ECO:0000259" key="11">
    <source>
        <dbReference type="SMART" id="SM00474"/>
    </source>
</evidence>
<evidence type="ECO:0000256" key="8">
    <source>
        <dbReference type="ARBA" id="ARBA00040531"/>
    </source>
</evidence>
<feature type="compositionally biased region" description="Acidic residues" evidence="10">
    <location>
        <begin position="571"/>
        <end position="585"/>
    </location>
</feature>
<evidence type="ECO:0000256" key="5">
    <source>
        <dbReference type="ARBA" id="ARBA00022839"/>
    </source>
</evidence>
<keyword evidence="4" id="KW-0378">Hydrolase</keyword>
<evidence type="ECO:0000256" key="1">
    <source>
        <dbReference type="ARBA" id="ARBA00004123"/>
    </source>
</evidence>
<keyword evidence="3" id="KW-0479">Metal-binding</keyword>
<feature type="region of interest" description="Disordered" evidence="10">
    <location>
        <begin position="404"/>
        <end position="469"/>
    </location>
</feature>
<comment type="subcellular location">
    <subcellularLocation>
        <location evidence="1">Nucleus</location>
    </subcellularLocation>
</comment>
<dbReference type="InterPro" id="IPR051132">
    <property type="entry name" value="3-5_Exonuclease_domain"/>
</dbReference>
<keyword evidence="6" id="KW-0460">Magnesium</keyword>
<dbReference type="AlphaFoldDB" id="A0A9P5RBU3"/>
<accession>A0A9P5RBU3</accession>
<evidence type="ECO:0000256" key="6">
    <source>
        <dbReference type="ARBA" id="ARBA00022842"/>
    </source>
</evidence>
<feature type="compositionally biased region" description="Low complexity" evidence="10">
    <location>
        <begin position="57"/>
        <end position="76"/>
    </location>
</feature>
<name>A0A9P5RBU3_9FUNG</name>
<dbReference type="GO" id="GO:0046872">
    <property type="term" value="F:metal ion binding"/>
    <property type="evidence" value="ECO:0007669"/>
    <property type="project" value="UniProtKB-KW"/>
</dbReference>
<organism evidence="12 13">
    <name type="scientific">Linnemannia schmuckeri</name>
    <dbReference type="NCBI Taxonomy" id="64567"/>
    <lineage>
        <taxon>Eukaryota</taxon>
        <taxon>Fungi</taxon>
        <taxon>Fungi incertae sedis</taxon>
        <taxon>Mucoromycota</taxon>
        <taxon>Mortierellomycotina</taxon>
        <taxon>Mortierellomycetes</taxon>
        <taxon>Mortierellales</taxon>
        <taxon>Mortierellaceae</taxon>
        <taxon>Linnemannia</taxon>
    </lineage>
</organism>
<dbReference type="OrthoDB" id="1920326at2759"/>
<feature type="compositionally biased region" description="Low complexity" evidence="10">
    <location>
        <begin position="118"/>
        <end position="131"/>
    </location>
</feature>
<dbReference type="EMBL" id="JAAAUQ010002065">
    <property type="protein sequence ID" value="KAF9128367.1"/>
    <property type="molecule type" value="Genomic_DNA"/>
</dbReference>
<evidence type="ECO:0000256" key="10">
    <source>
        <dbReference type="SAM" id="MobiDB-lite"/>
    </source>
</evidence>
<dbReference type="GO" id="GO:0003676">
    <property type="term" value="F:nucleic acid binding"/>
    <property type="evidence" value="ECO:0007669"/>
    <property type="project" value="InterPro"/>
</dbReference>
<evidence type="ECO:0000256" key="9">
    <source>
        <dbReference type="ARBA" id="ARBA00042761"/>
    </source>
</evidence>
<dbReference type="InterPro" id="IPR036397">
    <property type="entry name" value="RNaseH_sf"/>
</dbReference>
<evidence type="ECO:0000256" key="3">
    <source>
        <dbReference type="ARBA" id="ARBA00022723"/>
    </source>
</evidence>
<dbReference type="Pfam" id="PF01612">
    <property type="entry name" value="DNA_pol_A_exo1"/>
    <property type="match status" value="1"/>
</dbReference>
<evidence type="ECO:0000256" key="2">
    <source>
        <dbReference type="ARBA" id="ARBA00022722"/>
    </source>
</evidence>
<feature type="domain" description="3'-5' exonuclease" evidence="11">
    <location>
        <begin position="152"/>
        <end position="329"/>
    </location>
</feature>
<keyword evidence="2" id="KW-0540">Nuclease</keyword>
<dbReference type="SUPFAM" id="SSF53098">
    <property type="entry name" value="Ribonuclease H-like"/>
    <property type="match status" value="1"/>
</dbReference>
<dbReference type="SMART" id="SM00474">
    <property type="entry name" value="35EXOc"/>
    <property type="match status" value="1"/>
</dbReference>
<feature type="compositionally biased region" description="Polar residues" evidence="10">
    <location>
        <begin position="87"/>
        <end position="103"/>
    </location>
</feature>
<keyword evidence="7" id="KW-0539">Nucleus</keyword>
<feature type="compositionally biased region" description="Low complexity" evidence="10">
    <location>
        <begin position="448"/>
        <end position="469"/>
    </location>
</feature>
<dbReference type="PANTHER" id="PTHR13620:SF109">
    <property type="entry name" value="3'-5' EXONUCLEASE"/>
    <property type="match status" value="1"/>
</dbReference>
<dbReference type="GO" id="GO:0006139">
    <property type="term" value="P:nucleobase-containing compound metabolic process"/>
    <property type="evidence" value="ECO:0007669"/>
    <property type="project" value="InterPro"/>
</dbReference>
<dbReference type="InterPro" id="IPR012337">
    <property type="entry name" value="RNaseH-like_sf"/>
</dbReference>
<sequence length="633" mass="69604">MTIRTKAANATTATTVTRAASAPVDSTVRRKRVLRNWVTKASLQPGTVSAALSGPGTVDSNNTSNNDVTTTSIINNGRYRSRGKQARAQSPLSTESSTWSTAFPSYDPFSLPRPPHTPAETRAATTKTTQTRIQGSEQLPFLDFRTNDSREVMYTKCDIEADQWLNSNPSKMWALDAEWKAFGVFGKQAKMSLIQLGDDRTVYLFHVIHMKKFPEALARILQDKSILKVGINIRNDATKMFKDWGVGCASVVELGALSIQVQDDLLTQRKVRSMERLSRELLQHAVEKLPLTRTGNWESKNLSANQLAYAANDVFVTYELAEKIKELQKARPKQDYVVQLATVHSQGTTVVTVRGSLQERVDRPATAKDIIIPEPKQTPTILKAEISEKRATAEADGFVGAKRSSMGYSKGPKIKTGESGQTTANRRTTEAVPTKAPISFSTTTTGRSTKPSAAAAISSSPRAISPATRSMNVNGDPYFFYKNANNSRAADDANNVIRAIRLGSRSTVTIIPPRFQKRAFSCSSLTATSDKKSSREEVYFPSQLLPESLEGKDTMERNQSVWLEAGGRDLSEDDDLGEDDGEQEDDWHLRQNQVLFASLVPPDTDSDSNKGSDAGVEVVMEKDVIAAFLHKKS</sequence>
<reference evidence="12" key="1">
    <citation type="journal article" date="2020" name="Fungal Divers.">
        <title>Resolving the Mortierellaceae phylogeny through synthesis of multi-gene phylogenetics and phylogenomics.</title>
        <authorList>
            <person name="Vandepol N."/>
            <person name="Liber J."/>
            <person name="Desiro A."/>
            <person name="Na H."/>
            <person name="Kennedy M."/>
            <person name="Barry K."/>
            <person name="Grigoriev I.V."/>
            <person name="Miller A.N."/>
            <person name="O'Donnell K."/>
            <person name="Stajich J.E."/>
            <person name="Bonito G."/>
        </authorList>
    </citation>
    <scope>NUCLEOTIDE SEQUENCE</scope>
    <source>
        <strain evidence="12">NRRL 6426</strain>
    </source>
</reference>
<evidence type="ECO:0000256" key="4">
    <source>
        <dbReference type="ARBA" id="ARBA00022801"/>
    </source>
</evidence>
<keyword evidence="5" id="KW-0269">Exonuclease</keyword>
<dbReference type="Proteomes" id="UP000748756">
    <property type="component" value="Unassembled WGS sequence"/>
</dbReference>
<feature type="region of interest" description="Disordered" evidence="10">
    <location>
        <begin position="564"/>
        <end position="587"/>
    </location>
</feature>
<dbReference type="GO" id="GO:0005634">
    <property type="term" value="C:nucleus"/>
    <property type="evidence" value="ECO:0007669"/>
    <property type="project" value="UniProtKB-SubCell"/>
</dbReference>
<evidence type="ECO:0000313" key="12">
    <source>
        <dbReference type="EMBL" id="KAF9128367.1"/>
    </source>
</evidence>
<protein>
    <recommendedName>
        <fullName evidence="8">3'-5' exonuclease</fullName>
    </recommendedName>
    <alternativeName>
        <fullName evidence="9">Werner Syndrome-like exonuclease</fullName>
    </alternativeName>
</protein>
<feature type="region of interest" description="Disordered" evidence="10">
    <location>
        <begin position="47"/>
        <end position="132"/>
    </location>
</feature>
<dbReference type="CDD" id="cd06141">
    <property type="entry name" value="WRN_exo"/>
    <property type="match status" value="1"/>
</dbReference>
<comment type="caution">
    <text evidence="12">The sequence shown here is derived from an EMBL/GenBank/DDBJ whole genome shotgun (WGS) entry which is preliminary data.</text>
</comment>
<keyword evidence="13" id="KW-1185">Reference proteome</keyword>
<dbReference type="GO" id="GO:0008408">
    <property type="term" value="F:3'-5' exonuclease activity"/>
    <property type="evidence" value="ECO:0007669"/>
    <property type="project" value="InterPro"/>
</dbReference>
<evidence type="ECO:0000256" key="7">
    <source>
        <dbReference type="ARBA" id="ARBA00023242"/>
    </source>
</evidence>
<dbReference type="Gene3D" id="3.30.420.10">
    <property type="entry name" value="Ribonuclease H-like superfamily/Ribonuclease H"/>
    <property type="match status" value="1"/>
</dbReference>
<dbReference type="InterPro" id="IPR002562">
    <property type="entry name" value="3'-5'_exonuclease_dom"/>
</dbReference>
<dbReference type="PANTHER" id="PTHR13620">
    <property type="entry name" value="3-5 EXONUCLEASE"/>
    <property type="match status" value="1"/>
</dbReference>